<comment type="subcellular location">
    <subcellularLocation>
        <location evidence="1">Endomembrane system</location>
        <topology evidence="1">Multi-pass membrane protein</topology>
    </subcellularLocation>
</comment>
<evidence type="ECO:0000313" key="6">
    <source>
        <dbReference type="Proteomes" id="UP000193006"/>
    </source>
</evidence>
<organism evidence="5 6">
    <name type="scientific">Halalkalibacter krulwichiae</name>
    <dbReference type="NCBI Taxonomy" id="199441"/>
    <lineage>
        <taxon>Bacteria</taxon>
        <taxon>Bacillati</taxon>
        <taxon>Bacillota</taxon>
        <taxon>Bacilli</taxon>
        <taxon>Bacillales</taxon>
        <taxon>Bacillaceae</taxon>
        <taxon>Halalkalibacter</taxon>
    </lineage>
</organism>
<dbReference type="Proteomes" id="UP000193006">
    <property type="component" value="Chromosome"/>
</dbReference>
<keyword evidence="3" id="KW-0812">Transmembrane</keyword>
<dbReference type="GO" id="GO:0016020">
    <property type="term" value="C:membrane"/>
    <property type="evidence" value="ECO:0007669"/>
    <property type="project" value="InterPro"/>
</dbReference>
<dbReference type="SUPFAM" id="SSF103481">
    <property type="entry name" value="Multidrug resistance efflux transporter EmrE"/>
    <property type="match status" value="2"/>
</dbReference>
<dbReference type="STRING" id="199441.BkAM31D_17885"/>
<reference evidence="5 6" key="1">
    <citation type="submission" date="2017-04" db="EMBL/GenBank/DDBJ databases">
        <title>Bacillus krulwichiae AM31D Genome sequencing and assembly.</title>
        <authorList>
            <person name="Krulwich T.A."/>
            <person name="Anastor L."/>
            <person name="Ehrlich R."/>
            <person name="Ehrlich G.D."/>
            <person name="Janto B."/>
        </authorList>
    </citation>
    <scope>NUCLEOTIDE SEQUENCE [LARGE SCALE GENOMIC DNA]</scope>
    <source>
        <strain evidence="5 6">AM31D</strain>
    </source>
</reference>
<keyword evidence="6" id="KW-1185">Reference proteome</keyword>
<feature type="transmembrane region" description="Helical" evidence="3">
    <location>
        <begin position="178"/>
        <end position="198"/>
    </location>
</feature>
<evidence type="ECO:0000256" key="1">
    <source>
        <dbReference type="ARBA" id="ARBA00004127"/>
    </source>
</evidence>
<feature type="transmembrane region" description="Helical" evidence="3">
    <location>
        <begin position="35"/>
        <end position="56"/>
    </location>
</feature>
<keyword evidence="3" id="KW-1133">Transmembrane helix</keyword>
<gene>
    <name evidence="5" type="ORF">BkAM31D_17885</name>
</gene>
<dbReference type="InterPro" id="IPR000620">
    <property type="entry name" value="EamA_dom"/>
</dbReference>
<feature type="domain" description="EamA" evidence="4">
    <location>
        <begin position="6"/>
        <end position="135"/>
    </location>
</feature>
<evidence type="ECO:0000256" key="3">
    <source>
        <dbReference type="SAM" id="Phobius"/>
    </source>
</evidence>
<feature type="transmembrane region" description="Helical" evidence="3">
    <location>
        <begin position="142"/>
        <end position="166"/>
    </location>
</feature>
<comment type="similarity">
    <text evidence="2">Belongs to the EamA transporter family.</text>
</comment>
<dbReference type="RefSeq" id="WP_066153021.1">
    <property type="nucleotide sequence ID" value="NZ_CP020814.1"/>
</dbReference>
<dbReference type="EMBL" id="CP020814">
    <property type="protein sequence ID" value="ARK31562.1"/>
    <property type="molecule type" value="Genomic_DNA"/>
</dbReference>
<feature type="transmembrane region" description="Helical" evidence="3">
    <location>
        <begin position="92"/>
        <end position="113"/>
    </location>
</feature>
<keyword evidence="3" id="KW-0472">Membrane</keyword>
<dbReference type="AlphaFoldDB" id="A0A1X9MLA1"/>
<dbReference type="InterPro" id="IPR037185">
    <property type="entry name" value="EmrE-like"/>
</dbReference>
<feature type="transmembrane region" description="Helical" evidence="3">
    <location>
        <begin position="120"/>
        <end position="136"/>
    </location>
</feature>
<evidence type="ECO:0000256" key="2">
    <source>
        <dbReference type="ARBA" id="ARBA00007362"/>
    </source>
</evidence>
<dbReference type="KEGG" id="bkw:BkAM31D_17885"/>
<protein>
    <submittedName>
        <fullName evidence="5">EamA-like transporter family protein</fullName>
    </submittedName>
</protein>
<accession>A0A1X9MLA1</accession>
<dbReference type="Pfam" id="PF00892">
    <property type="entry name" value="EamA"/>
    <property type="match status" value="2"/>
</dbReference>
<feature type="domain" description="EamA" evidence="4">
    <location>
        <begin position="147"/>
        <end position="283"/>
    </location>
</feature>
<feature type="transmembrane region" description="Helical" evidence="3">
    <location>
        <begin position="210"/>
        <end position="230"/>
    </location>
</feature>
<sequence length="303" mass="33532">MSSTQKGHIFNLLSVLAVAAGPLLAKFGLLEISAAKAAMINAFTIIVASFLLGLFTKKRVQFYFEKDMLMLALFNTLGVIFLFVSMDMLTPVEIGFIGRFYTVFAVIFSVFILKERLTRNEIVFILFAIVGVFLFVEKGGNYQANLLGSFFALLYTFFFALTNVYIKKTISKERSSNSILFTNSCTTLLLVSIYAVFSGQLFTGTVSLEAVGFIVVSSLFSGFIATIFLYEALKYLRFSVANVTRAFSPVLLAIISFPFFPIELTWQNITGAIVLLVSILLLSVSDKKKSKGKTTEAQTEAQT</sequence>
<feature type="transmembrane region" description="Helical" evidence="3">
    <location>
        <begin position="68"/>
        <end position="86"/>
    </location>
</feature>
<proteinExistence type="inferred from homology"/>
<dbReference type="PANTHER" id="PTHR22911">
    <property type="entry name" value="ACYL-MALONYL CONDENSING ENZYME-RELATED"/>
    <property type="match status" value="1"/>
</dbReference>
<evidence type="ECO:0000259" key="4">
    <source>
        <dbReference type="Pfam" id="PF00892"/>
    </source>
</evidence>
<feature type="transmembrane region" description="Helical" evidence="3">
    <location>
        <begin position="266"/>
        <end position="284"/>
    </location>
</feature>
<evidence type="ECO:0000313" key="5">
    <source>
        <dbReference type="EMBL" id="ARK31562.1"/>
    </source>
</evidence>
<feature type="transmembrane region" description="Helical" evidence="3">
    <location>
        <begin position="242"/>
        <end position="260"/>
    </location>
</feature>
<name>A0A1X9MLA1_9BACI</name>